<sequence>MSTCRDRCGQARASKEAAAKVVADEAEAPEVGLGAGASAAAAFSTTEEAITMAITAMTKSLSLRDASIATMRWTRRRRRRRRRRTREVSRGWECK</sequence>
<dbReference type="EMBL" id="AMZH03000662">
    <property type="protein sequence ID" value="RRT82596.1"/>
    <property type="molecule type" value="Genomic_DNA"/>
</dbReference>
<evidence type="ECO:0000256" key="1">
    <source>
        <dbReference type="SAM" id="MobiDB-lite"/>
    </source>
</evidence>
<dbReference type="Proteomes" id="UP000287651">
    <property type="component" value="Unassembled WGS sequence"/>
</dbReference>
<dbReference type="AlphaFoldDB" id="A0A427B296"/>
<feature type="compositionally biased region" description="Basic and acidic residues" evidence="1">
    <location>
        <begin position="86"/>
        <end position="95"/>
    </location>
</feature>
<accession>A0A427B296</accession>
<name>A0A427B296_ENSVE</name>
<organism evidence="2 3">
    <name type="scientific">Ensete ventricosum</name>
    <name type="common">Abyssinian banana</name>
    <name type="synonym">Musa ensete</name>
    <dbReference type="NCBI Taxonomy" id="4639"/>
    <lineage>
        <taxon>Eukaryota</taxon>
        <taxon>Viridiplantae</taxon>
        <taxon>Streptophyta</taxon>
        <taxon>Embryophyta</taxon>
        <taxon>Tracheophyta</taxon>
        <taxon>Spermatophyta</taxon>
        <taxon>Magnoliopsida</taxon>
        <taxon>Liliopsida</taxon>
        <taxon>Zingiberales</taxon>
        <taxon>Musaceae</taxon>
        <taxon>Ensete</taxon>
    </lineage>
</organism>
<evidence type="ECO:0000313" key="2">
    <source>
        <dbReference type="EMBL" id="RRT82596.1"/>
    </source>
</evidence>
<gene>
    <name evidence="2" type="ORF">B296_00014141</name>
</gene>
<evidence type="ECO:0000313" key="3">
    <source>
        <dbReference type="Proteomes" id="UP000287651"/>
    </source>
</evidence>
<reference evidence="2 3" key="1">
    <citation type="journal article" date="2014" name="Agronomy (Basel)">
        <title>A Draft Genome Sequence for Ensete ventricosum, the Drought-Tolerant Tree Against Hunger.</title>
        <authorList>
            <person name="Harrison J."/>
            <person name="Moore K.A."/>
            <person name="Paszkiewicz K."/>
            <person name="Jones T."/>
            <person name="Grant M."/>
            <person name="Ambacheew D."/>
            <person name="Muzemil S."/>
            <person name="Studholme D.J."/>
        </authorList>
    </citation>
    <scope>NUCLEOTIDE SEQUENCE [LARGE SCALE GENOMIC DNA]</scope>
</reference>
<feature type="compositionally biased region" description="Basic residues" evidence="1">
    <location>
        <begin position="76"/>
        <end position="85"/>
    </location>
</feature>
<protein>
    <submittedName>
        <fullName evidence="2">Uncharacterized protein</fullName>
    </submittedName>
</protein>
<comment type="caution">
    <text evidence="2">The sequence shown here is derived from an EMBL/GenBank/DDBJ whole genome shotgun (WGS) entry which is preliminary data.</text>
</comment>
<feature type="region of interest" description="Disordered" evidence="1">
    <location>
        <begin position="76"/>
        <end position="95"/>
    </location>
</feature>
<proteinExistence type="predicted"/>